<keyword evidence="4 5" id="KW-0546">Nucleotide metabolism</keyword>
<feature type="site" description="Important for substrate specificity" evidence="5">
    <location>
        <position position="74"/>
    </location>
</feature>
<comment type="catalytic activity">
    <reaction evidence="5">
        <text>N(7)-methyl-GTP + H2O = N(7)-methyl-GMP + diphosphate + H(+)</text>
        <dbReference type="Rhea" id="RHEA:58744"/>
        <dbReference type="ChEBI" id="CHEBI:15377"/>
        <dbReference type="ChEBI" id="CHEBI:15378"/>
        <dbReference type="ChEBI" id="CHEBI:33019"/>
        <dbReference type="ChEBI" id="CHEBI:58285"/>
        <dbReference type="ChEBI" id="CHEBI:87133"/>
    </reaction>
</comment>
<proteinExistence type="inferred from homology"/>
<protein>
    <recommendedName>
        <fullName evidence="5">7-methyl-GTP pyrophosphatase</fullName>
        <shortName evidence="5">m(7)GTP pyrophosphatase</shortName>
        <ecNumber evidence="5">3.6.1.-</ecNumber>
    </recommendedName>
</protein>
<dbReference type="CDD" id="cd00555">
    <property type="entry name" value="Maf"/>
    <property type="match status" value="1"/>
</dbReference>
<reference evidence="6 7" key="1">
    <citation type="submission" date="2023-10" db="EMBL/GenBank/DDBJ databases">
        <title>Xenorhabdus taiwanensis sp. nov., a symbiotic bacterium associated with the entomopathogenic nematode Steinernema taiwanensis.</title>
        <authorList>
            <person name="Tseng C.T."/>
            <person name="Shu H.Y."/>
            <person name="Chen M.H."/>
            <person name="Fang Y.J."/>
            <person name="Wu T.L."/>
            <person name="Lin Y.C."/>
            <person name="Huang C.J."/>
        </authorList>
    </citation>
    <scope>NUCLEOTIDE SEQUENCE [LARGE SCALE GENOMIC DNA]</scope>
    <source>
        <strain evidence="6 7">TCT-1</strain>
    </source>
</reference>
<comment type="caution">
    <text evidence="5">Lacks conserved residue(s) required for the propagation of feature annotation.</text>
</comment>
<comment type="cofactor">
    <cofactor evidence="5">
        <name>a divalent metal cation</name>
        <dbReference type="ChEBI" id="CHEBI:60240"/>
    </cofactor>
</comment>
<gene>
    <name evidence="6" type="ORF">TCT1_21900</name>
</gene>
<dbReference type="SUPFAM" id="SSF52972">
    <property type="entry name" value="ITPase-like"/>
    <property type="match status" value="1"/>
</dbReference>
<feature type="site" description="Important for substrate specificity" evidence="5">
    <location>
        <position position="16"/>
    </location>
</feature>
<dbReference type="Gene3D" id="3.90.950.10">
    <property type="match status" value="1"/>
</dbReference>
<comment type="function">
    <text evidence="5">Nucleoside triphosphate pyrophosphatase that hydrolyzes 7-methyl-GTP (m(7)GTP). May have a dual role in cell division arrest and in preventing the incorporation of modified nucleotides into cellular nucleic acids.</text>
</comment>
<feature type="active site" description="Proton acceptor" evidence="5">
    <location>
        <position position="73"/>
    </location>
</feature>
<dbReference type="HAMAP" id="MF_00528">
    <property type="entry name" value="Maf"/>
    <property type="match status" value="1"/>
</dbReference>
<evidence type="ECO:0000256" key="3">
    <source>
        <dbReference type="ARBA" id="ARBA00022801"/>
    </source>
</evidence>
<dbReference type="Proteomes" id="UP001529514">
    <property type="component" value="Chromosome"/>
</dbReference>
<dbReference type="EMBL" id="AP028978">
    <property type="protein sequence ID" value="BET97269.1"/>
    <property type="molecule type" value="Genomic_DNA"/>
</dbReference>
<evidence type="ECO:0000313" key="7">
    <source>
        <dbReference type="Proteomes" id="UP001529514"/>
    </source>
</evidence>
<keyword evidence="2 5" id="KW-0963">Cytoplasm</keyword>
<evidence type="ECO:0000256" key="4">
    <source>
        <dbReference type="ARBA" id="ARBA00023080"/>
    </source>
</evidence>
<evidence type="ECO:0000256" key="5">
    <source>
        <dbReference type="HAMAP-Rule" id="MF_00528"/>
    </source>
</evidence>
<evidence type="ECO:0000313" key="6">
    <source>
        <dbReference type="EMBL" id="BET97269.1"/>
    </source>
</evidence>
<dbReference type="InterPro" id="IPR029001">
    <property type="entry name" value="ITPase-like_fam"/>
</dbReference>
<dbReference type="Pfam" id="PF02545">
    <property type="entry name" value="Maf"/>
    <property type="match status" value="1"/>
</dbReference>
<dbReference type="NCBIfam" id="TIGR00172">
    <property type="entry name" value="maf"/>
    <property type="match status" value="1"/>
</dbReference>
<organism evidence="6 7">
    <name type="scientific">Xenorhabdus taiwanensis</name>
    <dbReference type="NCBI Taxonomy" id="3085177"/>
    <lineage>
        <taxon>Bacteria</taxon>
        <taxon>Pseudomonadati</taxon>
        <taxon>Pseudomonadota</taxon>
        <taxon>Gammaproteobacteria</taxon>
        <taxon>Enterobacterales</taxon>
        <taxon>Morganellaceae</taxon>
        <taxon>Xenorhabdus</taxon>
    </lineage>
</organism>
<evidence type="ECO:0000256" key="1">
    <source>
        <dbReference type="ARBA" id="ARBA00004496"/>
    </source>
</evidence>
<dbReference type="PIRSF" id="PIRSF006305">
    <property type="entry name" value="Maf"/>
    <property type="match status" value="1"/>
</dbReference>
<dbReference type="EC" id="3.6.1.-" evidence="5"/>
<comment type="similarity">
    <text evidence="5">Belongs to the Maf family. YceF subfamily.</text>
</comment>
<comment type="subcellular location">
    <subcellularLocation>
        <location evidence="1 5">Cytoplasm</location>
    </subcellularLocation>
</comment>
<dbReference type="PANTHER" id="PTHR43213:SF10">
    <property type="entry name" value="7-METHYL-GTP PYROPHOSPHATASE"/>
    <property type="match status" value="1"/>
</dbReference>
<feature type="site" description="Important for substrate specificity" evidence="5">
    <location>
        <position position="158"/>
    </location>
</feature>
<name>A0ABN7C4L1_9GAMM</name>
<evidence type="ECO:0000256" key="2">
    <source>
        <dbReference type="ARBA" id="ARBA00022490"/>
    </source>
</evidence>
<keyword evidence="7" id="KW-1185">Reference proteome</keyword>
<sequence length="201" mass="22638">MEKKMLPIVLSSTSEYRRLLLEKLGLPFTCASPNIDESPLENENPKQLVTRLSHAKARALQQEYSGHLIIASDQVCVLDDKITGKPHNFENAFLQLQKASGKCVTFYTGITLFNSKTEVVDTRCELFQVYFRDLTETEIIYYLNKEKPFNCAGSFKSEGLGITLFEKLDGKDPNTLIGLPLITLTEMLIRQGINPLTVCSQ</sequence>
<dbReference type="PANTHER" id="PTHR43213">
    <property type="entry name" value="BIFUNCTIONAL DTTP/UTP PYROPHOSPHATASE/METHYLTRANSFERASE PROTEIN-RELATED"/>
    <property type="match status" value="1"/>
</dbReference>
<keyword evidence="3 5" id="KW-0378">Hydrolase</keyword>
<dbReference type="InterPro" id="IPR003697">
    <property type="entry name" value="Maf-like"/>
</dbReference>
<accession>A0ABN7C4L1</accession>